<dbReference type="RefSeq" id="XP_045961215.1">
    <property type="nucleotide sequence ID" value="XM_046099496.1"/>
</dbReference>
<name>A0A9P8URH9_9PEZI</name>
<dbReference type="SMART" id="SM00256">
    <property type="entry name" value="FBOX"/>
    <property type="match status" value="1"/>
</dbReference>
<dbReference type="Proteomes" id="UP000758603">
    <property type="component" value="Unassembled WGS sequence"/>
</dbReference>
<dbReference type="OrthoDB" id="5232052at2759"/>
<reference evidence="2" key="1">
    <citation type="journal article" date="2021" name="Nat. Commun.">
        <title>Genetic determinants of endophytism in the Arabidopsis root mycobiome.</title>
        <authorList>
            <person name="Mesny F."/>
            <person name="Miyauchi S."/>
            <person name="Thiergart T."/>
            <person name="Pickel B."/>
            <person name="Atanasova L."/>
            <person name="Karlsson M."/>
            <person name="Huettel B."/>
            <person name="Barry K.W."/>
            <person name="Haridas S."/>
            <person name="Chen C."/>
            <person name="Bauer D."/>
            <person name="Andreopoulos W."/>
            <person name="Pangilinan J."/>
            <person name="LaButti K."/>
            <person name="Riley R."/>
            <person name="Lipzen A."/>
            <person name="Clum A."/>
            <person name="Drula E."/>
            <person name="Henrissat B."/>
            <person name="Kohler A."/>
            <person name="Grigoriev I.V."/>
            <person name="Martin F.M."/>
            <person name="Hacquard S."/>
        </authorList>
    </citation>
    <scope>NUCLEOTIDE SEQUENCE</scope>
    <source>
        <strain evidence="2">MPI-SDFR-AT-0073</strain>
    </source>
</reference>
<gene>
    <name evidence="2" type="ORF">BKA67DRAFT_532221</name>
</gene>
<dbReference type="AlphaFoldDB" id="A0A9P8URH9"/>
<dbReference type="GeneID" id="70128388"/>
<dbReference type="SUPFAM" id="SSF81383">
    <property type="entry name" value="F-box domain"/>
    <property type="match status" value="1"/>
</dbReference>
<feature type="domain" description="F-box" evidence="1">
    <location>
        <begin position="66"/>
        <end position="114"/>
    </location>
</feature>
<dbReference type="InterPro" id="IPR036047">
    <property type="entry name" value="F-box-like_dom_sf"/>
</dbReference>
<proteinExistence type="predicted"/>
<accession>A0A9P8URH9</accession>
<dbReference type="InterPro" id="IPR001810">
    <property type="entry name" value="F-box_dom"/>
</dbReference>
<comment type="caution">
    <text evidence="2">The sequence shown here is derived from an EMBL/GenBank/DDBJ whole genome shotgun (WGS) entry which is preliminary data.</text>
</comment>
<evidence type="ECO:0000313" key="2">
    <source>
        <dbReference type="EMBL" id="KAH6656981.1"/>
    </source>
</evidence>
<dbReference type="Pfam" id="PF00646">
    <property type="entry name" value="F-box"/>
    <property type="match status" value="1"/>
</dbReference>
<protein>
    <recommendedName>
        <fullName evidence="1">F-box domain-containing protein</fullName>
    </recommendedName>
</protein>
<dbReference type="CDD" id="cd09917">
    <property type="entry name" value="F-box_SF"/>
    <property type="match status" value="1"/>
</dbReference>
<keyword evidence="3" id="KW-1185">Reference proteome</keyword>
<evidence type="ECO:0000313" key="3">
    <source>
        <dbReference type="Proteomes" id="UP000758603"/>
    </source>
</evidence>
<dbReference type="PROSITE" id="PS50181">
    <property type="entry name" value="FBOX"/>
    <property type="match status" value="1"/>
</dbReference>
<organism evidence="2 3">
    <name type="scientific">Truncatella angustata</name>
    <dbReference type="NCBI Taxonomy" id="152316"/>
    <lineage>
        <taxon>Eukaryota</taxon>
        <taxon>Fungi</taxon>
        <taxon>Dikarya</taxon>
        <taxon>Ascomycota</taxon>
        <taxon>Pezizomycotina</taxon>
        <taxon>Sordariomycetes</taxon>
        <taxon>Xylariomycetidae</taxon>
        <taxon>Amphisphaeriales</taxon>
        <taxon>Sporocadaceae</taxon>
        <taxon>Truncatella</taxon>
    </lineage>
</organism>
<sequence length="230" mass="26858">MAIVLPCCHGVYRFGCSDCAAKIWPSMYPSRWLPLPNPANHTVKNNLRPGIQQDTVPLRIVRRGCLNWLERLPYEIIKMILMKLSYKDLLRLQVVSKAMSRTINPQIASEEEKIALVIAAEKDFEANYKKKEDAHWMVGYGCYVCYRVIDSSEFAFEQYCTHFPTHLRRYCINCGLERGYYQPGDTLKKRDQTDIWICRCKQINDKATTIFCNRCAMNMPLRKREEQCVA</sequence>
<evidence type="ECO:0000259" key="1">
    <source>
        <dbReference type="PROSITE" id="PS50181"/>
    </source>
</evidence>
<dbReference type="EMBL" id="JAGPXC010000002">
    <property type="protein sequence ID" value="KAH6656981.1"/>
    <property type="molecule type" value="Genomic_DNA"/>
</dbReference>